<evidence type="ECO:0000313" key="2">
    <source>
        <dbReference type="EMBL" id="KMT64266.1"/>
    </source>
</evidence>
<keyword evidence="1" id="KW-0812">Transmembrane</keyword>
<protein>
    <submittedName>
        <fullName evidence="2">Uncharacterized protein</fullName>
    </submittedName>
</protein>
<dbReference type="OrthoDB" id="6379285at2"/>
<dbReference type="Proteomes" id="UP000037600">
    <property type="component" value="Unassembled WGS sequence"/>
</dbReference>
<reference evidence="2 3" key="1">
    <citation type="submission" date="2015-04" db="EMBL/GenBank/DDBJ databases">
        <title>Draft Genome Sequence of the Novel Agar-Digesting Marine Bacterium Q1.</title>
        <authorList>
            <person name="Li Y."/>
            <person name="Li D."/>
            <person name="Chen G."/>
            <person name="Du Z."/>
        </authorList>
    </citation>
    <scope>NUCLEOTIDE SEQUENCE [LARGE SCALE GENOMIC DNA]</scope>
    <source>
        <strain evidence="2 3">Q1</strain>
    </source>
</reference>
<feature type="transmembrane region" description="Helical" evidence="1">
    <location>
        <begin position="542"/>
        <end position="564"/>
    </location>
</feature>
<feature type="transmembrane region" description="Helical" evidence="1">
    <location>
        <begin position="111"/>
        <end position="132"/>
    </location>
</feature>
<comment type="caution">
    <text evidence="2">The sequence shown here is derived from an EMBL/GenBank/DDBJ whole genome shotgun (WGS) entry which is preliminary data.</text>
</comment>
<proteinExistence type="predicted"/>
<keyword evidence="1" id="KW-0472">Membrane</keyword>
<dbReference type="STRING" id="1513271.XM47_15445"/>
<name>A0A0J8JII3_9ALTE</name>
<gene>
    <name evidence="2" type="ORF">XM47_15445</name>
</gene>
<keyword evidence="3" id="KW-1185">Reference proteome</keyword>
<dbReference type="PATRIC" id="fig|1513271.3.peg.3182"/>
<organism evidence="2 3">
    <name type="scientific">Catenovulum maritimum</name>
    <dbReference type="NCBI Taxonomy" id="1513271"/>
    <lineage>
        <taxon>Bacteria</taxon>
        <taxon>Pseudomonadati</taxon>
        <taxon>Pseudomonadota</taxon>
        <taxon>Gammaproteobacteria</taxon>
        <taxon>Alteromonadales</taxon>
        <taxon>Alteromonadaceae</taxon>
        <taxon>Catenovulum</taxon>
    </lineage>
</organism>
<feature type="transmembrane region" description="Helical" evidence="1">
    <location>
        <begin position="576"/>
        <end position="593"/>
    </location>
</feature>
<sequence length="880" mass="100901">MIMEQSEIKPSSWYTHTKIILLISIFVIYIGLELSLNFMLIDFYSLPVSELFGEQAEAIKRLDIFGRLLSSFGLALVIVSFFPKINALSLKLNNRFMKQFPALAFLRQDIVWSKIIIFILIWAMLFPIYRIAVDSYVHSRSNDDKLSAVRAIIYKEGHLAGRIKIDGANDYNALLEDGQRAGLINSLIPALAYISTEFNQLIERNMEQLADTYLTGHQEERFLKEGLPKLRRFDDFYRQEYQKYQQANNRYMRAVERLEDDDAIYREQLQLIDITNKELQTSWDTYVYQFESARDNFKTLSKNPSLEDLHRQYKKQFKSSRCNDSCRQQIRAAHANDLNNIKYESGQYIGVNVLPEDVFFMGIIDTDDRLLAMLTTGRKRWLKAAYGVGEHETFDTFVVSEDARKLLIKKFNQQGITLPDNWQVHEVSAIAEFLYKKYETEAKNIWDEYKTTSKLSIFESGLDRVGFATHKNVNKEAKRVLGSYYISEFTPGLSESEYLKKWIAQQDNISFIRMISSTAAASAFAPGGSLYQLGVDALKLSVVLPFSVAISFTAIFVLMLKTLIQLCRFRWHGLPYIILLSSLVSVVFIVPVYDSLHEENSFAQIMNSFAENVKDETSLAIKSDEEELKFLVFGRGLDLESGLYLKYRNHGFLQFVSSLVVPQFYLNNEGEKIAKISSTDSVFKALSSYDEIFNSVFYQVPSWMLSDFLFWVSDKKEFDANVTILKRDHSIGAFFGVNLTNNKVSKVTVPNFLENRDLALLAEQKYFYNPDISSLAESFVNNYGDGGYFLSMANGSIFKESLLNKIEKSMVTLLNDQKHLLATINNLKSMGYENLVLVQTTRSDDYQCFAVPTVSTSSFAETITANNLSFKQIDNCKGVL</sequence>
<evidence type="ECO:0000256" key="1">
    <source>
        <dbReference type="SAM" id="Phobius"/>
    </source>
</evidence>
<evidence type="ECO:0000313" key="3">
    <source>
        <dbReference type="Proteomes" id="UP000037600"/>
    </source>
</evidence>
<keyword evidence="1" id="KW-1133">Transmembrane helix</keyword>
<dbReference type="RefSeq" id="WP_048694465.1">
    <property type="nucleotide sequence ID" value="NZ_KQ130500.1"/>
</dbReference>
<feature type="transmembrane region" description="Helical" evidence="1">
    <location>
        <begin position="20"/>
        <end position="44"/>
    </location>
</feature>
<dbReference type="EMBL" id="LAZL01000028">
    <property type="protein sequence ID" value="KMT64266.1"/>
    <property type="molecule type" value="Genomic_DNA"/>
</dbReference>
<accession>A0A0J8JII3</accession>
<feature type="transmembrane region" description="Helical" evidence="1">
    <location>
        <begin position="64"/>
        <end position="90"/>
    </location>
</feature>
<dbReference type="AlphaFoldDB" id="A0A0J8JII3"/>